<dbReference type="Gene3D" id="3.50.30.30">
    <property type="match status" value="1"/>
</dbReference>
<comment type="similarity">
    <text evidence="1 6">Belongs to the peptidase S8 family.</text>
</comment>
<keyword evidence="5" id="KW-0720">Serine protease</keyword>
<dbReference type="PRINTS" id="PR00723">
    <property type="entry name" value="SUBTILISIN"/>
</dbReference>
<evidence type="ECO:0000259" key="8">
    <source>
        <dbReference type="Pfam" id="PF02225"/>
    </source>
</evidence>
<dbReference type="InterPro" id="IPR015500">
    <property type="entry name" value="Peptidase_S8_subtilisin-rel"/>
</dbReference>
<dbReference type="InterPro" id="IPR000209">
    <property type="entry name" value="Peptidase_S8/S53_dom"/>
</dbReference>
<evidence type="ECO:0000256" key="4">
    <source>
        <dbReference type="ARBA" id="ARBA00022801"/>
    </source>
</evidence>
<feature type="domain" description="PA" evidence="8">
    <location>
        <begin position="229"/>
        <end position="310"/>
    </location>
</feature>
<dbReference type="OrthoDB" id="185373at2759"/>
<dbReference type="CDD" id="cd04852">
    <property type="entry name" value="Peptidases_S8_3"/>
    <property type="match status" value="1"/>
</dbReference>
<evidence type="ECO:0000256" key="1">
    <source>
        <dbReference type="ARBA" id="ARBA00011073"/>
    </source>
</evidence>
<dbReference type="CDD" id="cd02120">
    <property type="entry name" value="PA_subtilisin_like"/>
    <property type="match status" value="1"/>
</dbReference>
<dbReference type="InterPro" id="IPR041469">
    <property type="entry name" value="Subtilisin-like_FN3"/>
</dbReference>
<evidence type="ECO:0000313" key="10">
    <source>
        <dbReference type="EMBL" id="KAG0480752.1"/>
    </source>
</evidence>
<reference evidence="10 11" key="1">
    <citation type="journal article" date="2020" name="Nat. Food">
        <title>A phased Vanilla planifolia genome enables genetic improvement of flavour and production.</title>
        <authorList>
            <person name="Hasing T."/>
            <person name="Tang H."/>
            <person name="Brym M."/>
            <person name="Khazi F."/>
            <person name="Huang T."/>
            <person name="Chambers A.H."/>
        </authorList>
    </citation>
    <scope>NUCLEOTIDE SEQUENCE [LARGE SCALE GENOMIC DNA]</scope>
    <source>
        <tissue evidence="10">Leaf</tissue>
    </source>
</reference>
<dbReference type="Pfam" id="PF02225">
    <property type="entry name" value="PA"/>
    <property type="match status" value="1"/>
</dbReference>
<comment type="caution">
    <text evidence="6">Lacks conserved residue(s) required for the propagation of feature annotation.</text>
</comment>
<feature type="domain" description="Peptidase S8/S53" evidence="7">
    <location>
        <begin position="37"/>
        <end position="437"/>
    </location>
</feature>
<dbReference type="AlphaFoldDB" id="A0A835R617"/>
<protein>
    <submittedName>
        <fullName evidence="10">Uncharacterized protein</fullName>
    </submittedName>
</protein>
<dbReference type="PROSITE" id="PS00138">
    <property type="entry name" value="SUBTILASE_SER"/>
    <property type="match status" value="1"/>
</dbReference>
<sequence>MGTIPPRWKGVCQNDSDPNFSCNRKLIGARYFKKAYEAVYGKLNSTYDNPRDWQGHGTHTLSTAAGGFVPITNFFNVTNAGTAKGGSPRARVAAYKVCWINFKMDDNCVDADVLAGFDAAIADGVDVISVSLASDPPFLNPFADAIAIGSFRAIRKGISVIASAGNDGPQPGTVANSAPWLFTVAASTLDREWVSHVQLESQRLEGFGLCSTTLPEVKQYPLISSIEAKAYNASKDDAKVCLEGSLDQKKVDGKIVACLKTINGRNEDIVVKKAGGIGLILYNDIINDDKPFNYFFQLPAIHLSYSNGLILLAYINSTKFPTAYIAPPRTRYGHTRAPTMASFSSQGPNPIYPEILKPDITAPGVRVIAAFNDAVIYLPNKQTSPYMILSGTSMACPHIAGVVGLLKALHPNWSPSAIKSAIMTTSTIMDNHQEVIRNSSSFAVTPFSYGSGHVRPNQAMNPGLVYDMTITDYLNFLCSMRYNSSVISLYGPYTCPLNSSLPQDLNYPTITIPNLEKSITITRCVKNVGGPSIYVALLRSPRGVSIEVNPSQLIFDSNGEEKVFKITIKQKYDMIIKDYVFGSLIWYDGKHSVRSPIIIKSKGV</sequence>
<evidence type="ECO:0000313" key="11">
    <source>
        <dbReference type="Proteomes" id="UP000636800"/>
    </source>
</evidence>
<keyword evidence="2" id="KW-0645">Protease</keyword>
<dbReference type="FunFam" id="2.60.40.2310:FF:000001">
    <property type="entry name" value="Subtilisin-like protease SBT1.5"/>
    <property type="match status" value="1"/>
</dbReference>
<dbReference type="PROSITE" id="PS51892">
    <property type="entry name" value="SUBTILASE"/>
    <property type="match status" value="1"/>
</dbReference>
<proteinExistence type="inferred from homology"/>
<dbReference type="Gene3D" id="3.40.50.200">
    <property type="entry name" value="Peptidase S8/S53 domain"/>
    <property type="match status" value="1"/>
</dbReference>
<evidence type="ECO:0000256" key="5">
    <source>
        <dbReference type="ARBA" id="ARBA00022825"/>
    </source>
</evidence>
<evidence type="ECO:0000259" key="9">
    <source>
        <dbReference type="Pfam" id="PF17766"/>
    </source>
</evidence>
<evidence type="ECO:0000259" key="7">
    <source>
        <dbReference type="Pfam" id="PF00082"/>
    </source>
</evidence>
<dbReference type="InterPro" id="IPR045051">
    <property type="entry name" value="SBT"/>
</dbReference>
<dbReference type="Proteomes" id="UP000636800">
    <property type="component" value="Chromosome 5"/>
</dbReference>
<dbReference type="Gene3D" id="2.60.40.2310">
    <property type="match status" value="1"/>
</dbReference>
<dbReference type="GO" id="GO:0004252">
    <property type="term" value="F:serine-type endopeptidase activity"/>
    <property type="evidence" value="ECO:0007669"/>
    <property type="project" value="InterPro"/>
</dbReference>
<evidence type="ECO:0000256" key="2">
    <source>
        <dbReference type="ARBA" id="ARBA00022670"/>
    </source>
</evidence>
<dbReference type="InterPro" id="IPR003137">
    <property type="entry name" value="PA_domain"/>
</dbReference>
<gene>
    <name evidence="10" type="ORF">HPP92_011610</name>
</gene>
<organism evidence="10 11">
    <name type="scientific">Vanilla planifolia</name>
    <name type="common">Vanilla</name>
    <dbReference type="NCBI Taxonomy" id="51239"/>
    <lineage>
        <taxon>Eukaryota</taxon>
        <taxon>Viridiplantae</taxon>
        <taxon>Streptophyta</taxon>
        <taxon>Embryophyta</taxon>
        <taxon>Tracheophyta</taxon>
        <taxon>Spermatophyta</taxon>
        <taxon>Magnoliopsida</taxon>
        <taxon>Liliopsida</taxon>
        <taxon>Asparagales</taxon>
        <taxon>Orchidaceae</taxon>
        <taxon>Vanilloideae</taxon>
        <taxon>Vanilleae</taxon>
        <taxon>Vanilla</taxon>
    </lineage>
</organism>
<dbReference type="InterPro" id="IPR034197">
    <property type="entry name" value="Peptidases_S8_3"/>
</dbReference>
<evidence type="ECO:0000256" key="6">
    <source>
        <dbReference type="PROSITE-ProRule" id="PRU01240"/>
    </source>
</evidence>
<dbReference type="GO" id="GO:0006508">
    <property type="term" value="P:proteolysis"/>
    <property type="evidence" value="ECO:0007669"/>
    <property type="project" value="UniProtKB-KW"/>
</dbReference>
<keyword evidence="3" id="KW-0732">Signal</keyword>
<keyword evidence="4" id="KW-0378">Hydrolase</keyword>
<dbReference type="InterPro" id="IPR023828">
    <property type="entry name" value="Peptidase_S8_Ser-AS"/>
</dbReference>
<dbReference type="PANTHER" id="PTHR10795">
    <property type="entry name" value="PROPROTEIN CONVERTASE SUBTILISIN/KEXIN"/>
    <property type="match status" value="1"/>
</dbReference>
<dbReference type="Pfam" id="PF00082">
    <property type="entry name" value="Peptidase_S8"/>
    <property type="match status" value="1"/>
</dbReference>
<dbReference type="EMBL" id="JADCNL010000005">
    <property type="protein sequence ID" value="KAG0480752.1"/>
    <property type="molecule type" value="Genomic_DNA"/>
</dbReference>
<comment type="caution">
    <text evidence="10">The sequence shown here is derived from an EMBL/GenBank/DDBJ whole genome shotgun (WGS) entry which is preliminary data.</text>
</comment>
<accession>A0A835R617</accession>
<name>A0A835R617_VANPL</name>
<dbReference type="InterPro" id="IPR036852">
    <property type="entry name" value="Peptidase_S8/S53_dom_sf"/>
</dbReference>
<dbReference type="SUPFAM" id="SSF52743">
    <property type="entry name" value="Subtilisin-like"/>
    <property type="match status" value="1"/>
</dbReference>
<feature type="domain" description="Subtilisin-like protease fibronectin type-III" evidence="9">
    <location>
        <begin position="504"/>
        <end position="599"/>
    </location>
</feature>
<evidence type="ECO:0000256" key="3">
    <source>
        <dbReference type="ARBA" id="ARBA00022729"/>
    </source>
</evidence>
<keyword evidence="11" id="KW-1185">Reference proteome</keyword>
<dbReference type="Pfam" id="PF17766">
    <property type="entry name" value="fn3_6"/>
    <property type="match status" value="1"/>
</dbReference>